<protein>
    <submittedName>
        <fullName evidence="1">Uncharacterized protein</fullName>
    </submittedName>
</protein>
<keyword evidence="2" id="KW-1185">Reference proteome</keyword>
<evidence type="ECO:0000313" key="1">
    <source>
        <dbReference type="EMBL" id="KAJ1373289.1"/>
    </source>
</evidence>
<dbReference type="Proteomes" id="UP001196413">
    <property type="component" value="Unassembled WGS sequence"/>
</dbReference>
<gene>
    <name evidence="1" type="ORF">KIN20_035650</name>
</gene>
<proteinExistence type="predicted"/>
<name>A0AAD5REV4_PARTN</name>
<accession>A0AAD5REV4</accession>
<comment type="caution">
    <text evidence="1">The sequence shown here is derived from an EMBL/GenBank/DDBJ whole genome shotgun (WGS) entry which is preliminary data.</text>
</comment>
<dbReference type="EMBL" id="JAHQIW010007252">
    <property type="protein sequence ID" value="KAJ1373289.1"/>
    <property type="molecule type" value="Genomic_DNA"/>
</dbReference>
<evidence type="ECO:0000313" key="2">
    <source>
        <dbReference type="Proteomes" id="UP001196413"/>
    </source>
</evidence>
<dbReference type="AlphaFoldDB" id="A0AAD5REV4"/>
<reference evidence="1" key="1">
    <citation type="submission" date="2021-06" db="EMBL/GenBank/DDBJ databases">
        <title>Parelaphostrongylus tenuis whole genome reference sequence.</title>
        <authorList>
            <person name="Garwood T.J."/>
            <person name="Larsen P.A."/>
            <person name="Fountain-Jones N.M."/>
            <person name="Garbe J.R."/>
            <person name="Macchietto M.G."/>
            <person name="Kania S.A."/>
            <person name="Gerhold R.W."/>
            <person name="Richards J.E."/>
            <person name="Wolf T.M."/>
        </authorList>
    </citation>
    <scope>NUCLEOTIDE SEQUENCE</scope>
    <source>
        <strain evidence="1">MNPRO001-30</strain>
        <tissue evidence="1">Meninges</tissue>
    </source>
</reference>
<sequence>MEAAIFVTSRDSSKVHDFVAHGAEVEVEFFLGAPRRRPITTYSDQMYITVLDTSDISNIGTEKWVITKWRSLLKASGDDNQMAEHCNKSRGICHLWLFVLDERFRRAYTRHSLIVYHQPLFGIILLLLDKLLTKSSFRRRTGNNLLKTRVVFEDELKAIADIEQSKAKSSMILFRHESETKTILEFRVKPKIED</sequence>
<organism evidence="1 2">
    <name type="scientific">Parelaphostrongylus tenuis</name>
    <name type="common">Meningeal worm</name>
    <dbReference type="NCBI Taxonomy" id="148309"/>
    <lineage>
        <taxon>Eukaryota</taxon>
        <taxon>Metazoa</taxon>
        <taxon>Ecdysozoa</taxon>
        <taxon>Nematoda</taxon>
        <taxon>Chromadorea</taxon>
        <taxon>Rhabditida</taxon>
        <taxon>Rhabditina</taxon>
        <taxon>Rhabditomorpha</taxon>
        <taxon>Strongyloidea</taxon>
        <taxon>Metastrongylidae</taxon>
        <taxon>Parelaphostrongylus</taxon>
    </lineage>
</organism>